<dbReference type="AlphaFoldDB" id="A0A2G5E7H4"/>
<proteinExistence type="predicted"/>
<evidence type="ECO:0000313" key="1">
    <source>
        <dbReference type="EMBL" id="PIA51703.1"/>
    </source>
</evidence>
<keyword evidence="2" id="KW-1185">Reference proteome</keyword>
<evidence type="ECO:0000313" key="2">
    <source>
        <dbReference type="Proteomes" id="UP000230069"/>
    </source>
</evidence>
<dbReference type="Proteomes" id="UP000230069">
    <property type="component" value="Unassembled WGS sequence"/>
</dbReference>
<protein>
    <submittedName>
        <fullName evidence="1">Uncharacterized protein</fullName>
    </submittedName>
</protein>
<name>A0A2G5E7H4_AQUCA</name>
<dbReference type="EMBL" id="KZ305028">
    <property type="protein sequence ID" value="PIA51703.1"/>
    <property type="molecule type" value="Genomic_DNA"/>
</dbReference>
<dbReference type="InParanoid" id="A0A2G5E7H4"/>
<sequence length="86" mass="10076">MNCRFYIVLGTVLLVLTTSIVLSFNPSHWQKFIEFALKMSKLLELLPLCHLHLCWEDIHEDHCRTHMLSNYKILIQTGLVPKLNGR</sequence>
<organism evidence="1 2">
    <name type="scientific">Aquilegia coerulea</name>
    <name type="common">Rocky mountain columbine</name>
    <dbReference type="NCBI Taxonomy" id="218851"/>
    <lineage>
        <taxon>Eukaryota</taxon>
        <taxon>Viridiplantae</taxon>
        <taxon>Streptophyta</taxon>
        <taxon>Embryophyta</taxon>
        <taxon>Tracheophyta</taxon>
        <taxon>Spermatophyta</taxon>
        <taxon>Magnoliopsida</taxon>
        <taxon>Ranunculales</taxon>
        <taxon>Ranunculaceae</taxon>
        <taxon>Thalictroideae</taxon>
        <taxon>Aquilegia</taxon>
    </lineage>
</organism>
<gene>
    <name evidence="1" type="ORF">AQUCO_01100521v1</name>
</gene>
<accession>A0A2G5E7H4</accession>
<reference evidence="1 2" key="1">
    <citation type="submission" date="2017-09" db="EMBL/GenBank/DDBJ databases">
        <title>WGS assembly of Aquilegia coerulea Goldsmith.</title>
        <authorList>
            <person name="Hodges S."/>
            <person name="Kramer E."/>
            <person name="Nordborg M."/>
            <person name="Tomkins J."/>
            <person name="Borevitz J."/>
            <person name="Derieg N."/>
            <person name="Yan J."/>
            <person name="Mihaltcheva S."/>
            <person name="Hayes R.D."/>
            <person name="Rokhsar D."/>
        </authorList>
    </citation>
    <scope>NUCLEOTIDE SEQUENCE [LARGE SCALE GENOMIC DNA]</scope>
    <source>
        <strain evidence="2">cv. Goldsmith</strain>
    </source>
</reference>